<evidence type="ECO:0000259" key="3">
    <source>
        <dbReference type="Pfam" id="PF00171"/>
    </source>
</evidence>
<dbReference type="Gene3D" id="3.40.309.10">
    <property type="entry name" value="Aldehyde Dehydrogenase, Chain A, domain 2"/>
    <property type="match status" value="1"/>
</dbReference>
<dbReference type="InterPro" id="IPR016161">
    <property type="entry name" value="Ald_DH/histidinol_DH"/>
</dbReference>
<comment type="similarity">
    <text evidence="1">Belongs to the aldehyde dehydrogenase family.</text>
</comment>
<keyword evidence="2" id="KW-0560">Oxidoreductase</keyword>
<evidence type="ECO:0000256" key="2">
    <source>
        <dbReference type="ARBA" id="ARBA00023002"/>
    </source>
</evidence>
<dbReference type="InterPro" id="IPR029510">
    <property type="entry name" value="Ald_DH_CS_GLU"/>
</dbReference>
<dbReference type="GO" id="GO:0016620">
    <property type="term" value="F:oxidoreductase activity, acting on the aldehyde or oxo group of donors, NAD or NADP as acceptor"/>
    <property type="evidence" value="ECO:0007669"/>
    <property type="project" value="InterPro"/>
</dbReference>
<proteinExistence type="inferred from homology"/>
<reference evidence="4" key="1">
    <citation type="submission" date="2019-09" db="EMBL/GenBank/DDBJ databases">
        <authorList>
            <person name="Needham M D."/>
        </authorList>
    </citation>
    <scope>NUCLEOTIDE SEQUENCE</scope>
</reference>
<name>A0A5E8CH75_9ZZZZ</name>
<dbReference type="PANTHER" id="PTHR42804:SF1">
    <property type="entry name" value="ALDEHYDE DEHYDROGENASE-RELATED"/>
    <property type="match status" value="1"/>
</dbReference>
<dbReference type="FunFam" id="3.40.605.10:FF:000007">
    <property type="entry name" value="NAD/NADP-dependent betaine aldehyde dehydrogenase"/>
    <property type="match status" value="1"/>
</dbReference>
<dbReference type="SUPFAM" id="SSF53720">
    <property type="entry name" value="ALDH-like"/>
    <property type="match status" value="1"/>
</dbReference>
<dbReference type="InterPro" id="IPR015590">
    <property type="entry name" value="Aldehyde_DH_dom"/>
</dbReference>
<dbReference type="EMBL" id="CABVLZ010000002">
    <property type="protein sequence ID" value="VVU94753.1"/>
    <property type="molecule type" value="Genomic_DNA"/>
</dbReference>
<gene>
    <name evidence="4" type="ORF">CPAV1605_478</name>
</gene>
<sequence>MVKYNLRKDKYNYINAFWQKSDSNEIINVYNPSDGSVLGEIINSTYTDVDLAIKAAKDALIGWERSSKEYRINYLEKFLKEYEKRIKEIGFIISLELGYPLKDVEKDQADMINQILTNLHILKEFEFENKNKNHTKIYEPYGVCGLITPWNYPIYTILRKLIFALGAGCTVILKPAELTPFSALIIAEIIDEIKLPKGVFNLINGYGKDCGNYLSQHKDIDLISFTGSIEVGKKIITNSANSIKKVILELGGKSPLILCNDMDFKNIPKIAKNFLLNTSQVCTVKSRIYVDQRIYSRVVKQFKKEFNKSILDKFNKNPTIGPLISQLQKNKVTDFIKSAEKEGAKVWQSSVNVPTDGYFVRPTIITNLNNKMRVVQKEIFGPVLCIIPFKTIDEALEFANDSEYGLSASVQTNDLVLAKSISRNLQAGTITINNSHTNRNNPKMGFKQSGLGYENGLEGLLEYLKIKVIYW</sequence>
<dbReference type="Gene3D" id="3.40.605.10">
    <property type="entry name" value="Aldehyde Dehydrogenase, Chain A, domain 1"/>
    <property type="match status" value="1"/>
</dbReference>
<dbReference type="Pfam" id="PF00171">
    <property type="entry name" value="Aldedh"/>
    <property type="match status" value="1"/>
</dbReference>
<dbReference type="AlphaFoldDB" id="A0A5E8CH75"/>
<protein>
    <submittedName>
        <fullName evidence="4">Aldehyde dehydrogenase family</fullName>
    </submittedName>
</protein>
<dbReference type="InterPro" id="IPR016163">
    <property type="entry name" value="Ald_DH_C"/>
</dbReference>
<evidence type="ECO:0000256" key="1">
    <source>
        <dbReference type="ARBA" id="ARBA00009986"/>
    </source>
</evidence>
<dbReference type="InterPro" id="IPR016162">
    <property type="entry name" value="Ald_DH_N"/>
</dbReference>
<dbReference type="PROSITE" id="PS00687">
    <property type="entry name" value="ALDEHYDE_DEHYDR_GLU"/>
    <property type="match status" value="1"/>
</dbReference>
<evidence type="ECO:0000313" key="4">
    <source>
        <dbReference type="EMBL" id="VVU94753.1"/>
    </source>
</evidence>
<dbReference type="PANTHER" id="PTHR42804">
    <property type="entry name" value="ALDEHYDE DEHYDROGENASE"/>
    <property type="match status" value="1"/>
</dbReference>
<feature type="domain" description="Aldehyde dehydrogenase" evidence="3">
    <location>
        <begin position="18"/>
        <end position="469"/>
    </location>
</feature>
<organism evidence="4">
    <name type="scientific">seawater metagenome</name>
    <dbReference type="NCBI Taxonomy" id="1561972"/>
    <lineage>
        <taxon>unclassified sequences</taxon>
        <taxon>metagenomes</taxon>
        <taxon>ecological metagenomes</taxon>
    </lineage>
</organism>
<accession>A0A5E8CH75</accession>